<name>A0A5S9NRV1_9HYPH</name>
<dbReference type="Proteomes" id="UP000433050">
    <property type="component" value="Unassembled WGS sequence"/>
</dbReference>
<protein>
    <submittedName>
        <fullName evidence="1">Uncharacterized protein</fullName>
    </submittedName>
</protein>
<evidence type="ECO:0000313" key="1">
    <source>
        <dbReference type="EMBL" id="CAA0093314.1"/>
    </source>
</evidence>
<accession>A0A5S9NRV1</accession>
<dbReference type="EMBL" id="CACSAS010000001">
    <property type="protein sequence ID" value="CAA0093314.1"/>
    <property type="molecule type" value="Genomic_DNA"/>
</dbReference>
<sequence length="73" mass="7543">MLVVGVDRIAGSAGRQVTGGVALPVLALAAHLADLRPAMALVDRTERRARLDGLQLLRIADQHHLGPGLGGMG</sequence>
<gene>
    <name evidence="1" type="ORF">STARVERO_01604</name>
</gene>
<organism evidence="1 2">
    <name type="scientific">Starkeya nomas</name>
    <dbReference type="NCBI Taxonomy" id="2666134"/>
    <lineage>
        <taxon>Bacteria</taxon>
        <taxon>Pseudomonadati</taxon>
        <taxon>Pseudomonadota</taxon>
        <taxon>Alphaproteobacteria</taxon>
        <taxon>Hyphomicrobiales</taxon>
        <taxon>Xanthobacteraceae</taxon>
        <taxon>Starkeya</taxon>
    </lineage>
</organism>
<dbReference type="AlphaFoldDB" id="A0A5S9NRV1"/>
<proteinExistence type="predicted"/>
<evidence type="ECO:0000313" key="2">
    <source>
        <dbReference type="Proteomes" id="UP000433050"/>
    </source>
</evidence>
<keyword evidence="2" id="KW-1185">Reference proteome</keyword>
<reference evidence="1 2" key="1">
    <citation type="submission" date="2019-12" db="EMBL/GenBank/DDBJ databases">
        <authorList>
            <person name="Reyes-Prieto M."/>
        </authorList>
    </citation>
    <scope>NUCLEOTIDE SEQUENCE [LARGE SCALE GENOMIC DNA]</scope>
    <source>
        <strain evidence="1">HF14-78462</strain>
    </source>
</reference>